<evidence type="ECO:0000313" key="2">
    <source>
        <dbReference type="Proteomes" id="UP000050791"/>
    </source>
</evidence>
<dbReference type="AlphaFoldDB" id="A0AA85B1S1"/>
<dbReference type="InterPro" id="IPR055510">
    <property type="entry name" value="DUF7083"/>
</dbReference>
<sequence>MRIYSRCQYQMTNSTEYFINSKHKCGYWRLTNKPNIHCSSSHVISNTFCGAVAGSITDFIYDPESGNAFLTSFKRWKDTFRIEFCKQDDEWTTRLLMSKLGRNEHAHYGDQILPKLSRELSFEKTVTELSEIFDDSSSLFSIRYQCLNLVKHEADEYGALADVVNRVCTVLVMLIKRTIYMSNIHQSSSVTTRC</sequence>
<evidence type="ECO:0000313" key="3">
    <source>
        <dbReference type="WBParaSite" id="SMTH1_20980.1"/>
    </source>
</evidence>
<reference evidence="3" key="1">
    <citation type="submission" date="2023-11" db="UniProtKB">
        <authorList>
            <consortium name="WormBaseParasite"/>
        </authorList>
    </citation>
    <scope>IDENTIFICATION</scope>
</reference>
<dbReference type="WBParaSite" id="SMTH1_20980.1">
    <property type="protein sequence ID" value="SMTH1_20980.1"/>
    <property type="gene ID" value="SMTH1_20980"/>
</dbReference>
<proteinExistence type="predicted"/>
<name>A0AA85B1S1_9TREM</name>
<dbReference type="Proteomes" id="UP000050791">
    <property type="component" value="Unassembled WGS sequence"/>
</dbReference>
<feature type="domain" description="DUF7083" evidence="1">
    <location>
        <begin position="51"/>
        <end position="135"/>
    </location>
</feature>
<organism evidence="2 3">
    <name type="scientific">Schistosoma mattheei</name>
    <dbReference type="NCBI Taxonomy" id="31246"/>
    <lineage>
        <taxon>Eukaryota</taxon>
        <taxon>Metazoa</taxon>
        <taxon>Spiralia</taxon>
        <taxon>Lophotrochozoa</taxon>
        <taxon>Platyhelminthes</taxon>
        <taxon>Trematoda</taxon>
        <taxon>Digenea</taxon>
        <taxon>Strigeidida</taxon>
        <taxon>Schistosomatoidea</taxon>
        <taxon>Schistosomatidae</taxon>
        <taxon>Schistosoma</taxon>
    </lineage>
</organism>
<accession>A0AA85B1S1</accession>
<protein>
    <recommendedName>
        <fullName evidence="1">DUF7083 domain-containing protein</fullName>
    </recommendedName>
</protein>
<evidence type="ECO:0000259" key="1">
    <source>
        <dbReference type="Pfam" id="PF23309"/>
    </source>
</evidence>
<dbReference type="Pfam" id="PF23309">
    <property type="entry name" value="DUF7083"/>
    <property type="match status" value="1"/>
</dbReference>